<keyword evidence="6" id="KW-1185">Reference proteome</keyword>
<evidence type="ECO:0000259" key="4">
    <source>
        <dbReference type="Pfam" id="PF12849"/>
    </source>
</evidence>
<dbReference type="SUPFAM" id="SSF53850">
    <property type="entry name" value="Periplasmic binding protein-like II"/>
    <property type="match status" value="1"/>
</dbReference>
<protein>
    <recommendedName>
        <fullName evidence="4">PBP domain-containing protein</fullName>
    </recommendedName>
</protein>
<reference evidence="5" key="1">
    <citation type="journal article" date="2014" name="Int. J. Syst. Evol. Microbiol.">
        <title>Complete genome sequence of Corynebacterium casei LMG S-19264T (=DSM 44701T), isolated from a smear-ripened cheese.</title>
        <authorList>
            <consortium name="US DOE Joint Genome Institute (JGI-PGF)"/>
            <person name="Walter F."/>
            <person name="Albersmeier A."/>
            <person name="Kalinowski J."/>
            <person name="Ruckert C."/>
        </authorList>
    </citation>
    <scope>NUCLEOTIDE SEQUENCE</scope>
    <source>
        <strain evidence="5">CGMCC 1.15794</strain>
    </source>
</reference>
<comment type="similarity">
    <text evidence="1">Belongs to the PstS family.</text>
</comment>
<proteinExistence type="inferred from homology"/>
<keyword evidence="3" id="KW-1133">Transmembrane helix</keyword>
<dbReference type="AlphaFoldDB" id="A0A917IJK2"/>
<dbReference type="PANTHER" id="PTHR42996">
    <property type="entry name" value="PHOSPHATE-BINDING PROTEIN PSTS"/>
    <property type="match status" value="1"/>
</dbReference>
<feature type="region of interest" description="Disordered" evidence="2">
    <location>
        <begin position="421"/>
        <end position="504"/>
    </location>
</feature>
<gene>
    <name evidence="5" type="ORF">GCM10010921_30350</name>
</gene>
<feature type="transmembrane region" description="Helical" evidence="3">
    <location>
        <begin position="546"/>
        <end position="566"/>
    </location>
</feature>
<accession>A0A917IJK2</accession>
<dbReference type="EMBL" id="BMJY01000024">
    <property type="protein sequence ID" value="GGH51126.1"/>
    <property type="molecule type" value="Genomic_DNA"/>
</dbReference>
<dbReference type="RefSeq" id="WP_188757242.1">
    <property type="nucleotide sequence ID" value="NZ_BMJY01000024.1"/>
</dbReference>
<evidence type="ECO:0000256" key="3">
    <source>
        <dbReference type="SAM" id="Phobius"/>
    </source>
</evidence>
<dbReference type="PANTHER" id="PTHR42996:SF1">
    <property type="entry name" value="PHOSPHATE-BINDING PROTEIN PSTS"/>
    <property type="match status" value="1"/>
</dbReference>
<comment type="caution">
    <text evidence="5">The sequence shown here is derived from an EMBL/GenBank/DDBJ whole genome shotgun (WGS) entry which is preliminary data.</text>
</comment>
<evidence type="ECO:0000256" key="2">
    <source>
        <dbReference type="SAM" id="MobiDB-lite"/>
    </source>
</evidence>
<feature type="compositionally biased region" description="Polar residues" evidence="2">
    <location>
        <begin position="421"/>
        <end position="435"/>
    </location>
</feature>
<evidence type="ECO:0000313" key="5">
    <source>
        <dbReference type="EMBL" id="GGH51126.1"/>
    </source>
</evidence>
<reference evidence="5" key="2">
    <citation type="submission" date="2020-09" db="EMBL/GenBank/DDBJ databases">
        <authorList>
            <person name="Sun Q."/>
            <person name="Zhou Y."/>
        </authorList>
    </citation>
    <scope>NUCLEOTIDE SEQUENCE</scope>
    <source>
        <strain evidence="5">CGMCC 1.15794</strain>
    </source>
</reference>
<feature type="compositionally biased region" description="Gly residues" evidence="2">
    <location>
        <begin position="456"/>
        <end position="496"/>
    </location>
</feature>
<evidence type="ECO:0000313" key="6">
    <source>
        <dbReference type="Proteomes" id="UP000657592"/>
    </source>
</evidence>
<sequence>MTSPRILRPFRARRTTRAPRWGRARLLVAFVGVAVTVLGGAAAAAPPAQASPVTAGVGQIHAPIVGSGSTWSANALQQWIRNVWSNYQWRITYSESGSTQGRNDFRNGTADFGVSEIPYAIQNSNEADSRPPRGFAYMPIVAGGTAFMYNLEIGGRRVTNLRLSGEVIAKIFTNQIKEWNHPEIQADNPALSLPAIPIVPVVRSDGSGTSAQFSMWMRQEHPDIWDAYCHAVGRPLINGHCGITSNYPVIPGSGFQSRAGANGVAGYVRQGHAVGSITFVEYSYALNARFPVVKMLNRAGYYSEPTHHNVAVALLAARINEDQNSIDYLTQDLSQVYINEDPRAYPLSSYSYIILPTRLESGFTLDKGRTLADFGAYFLCEGQQQAEVLGYSPLPINLVQAGQQQIQKIPGGDPVIKGINDCNNPTFSPDGSNRLANEAPMPPECDRRGPEQCLTGTGGARDVGTDASGGGSGGAGGGAGPGGGAEGGRAGGGGAAGDAADDVAGPGGPAAGGVGGAGVGDAAVITADAAPVTVAATPQAVAVADWGLAWLAMAAAGAALLAAAALPPFLGRRARRAALPVDP</sequence>
<organism evidence="5 6">
    <name type="scientific">Microbacterium album</name>
    <dbReference type="NCBI Taxonomy" id="2053191"/>
    <lineage>
        <taxon>Bacteria</taxon>
        <taxon>Bacillati</taxon>
        <taxon>Actinomycetota</taxon>
        <taxon>Actinomycetes</taxon>
        <taxon>Micrococcales</taxon>
        <taxon>Microbacteriaceae</taxon>
        <taxon>Microbacterium</taxon>
    </lineage>
</organism>
<dbReference type="InterPro" id="IPR024370">
    <property type="entry name" value="PBP_domain"/>
</dbReference>
<dbReference type="Pfam" id="PF12849">
    <property type="entry name" value="PBP_like_2"/>
    <property type="match status" value="1"/>
</dbReference>
<dbReference type="Proteomes" id="UP000657592">
    <property type="component" value="Unassembled WGS sequence"/>
</dbReference>
<name>A0A917IJK2_9MICO</name>
<keyword evidence="3" id="KW-0812">Transmembrane</keyword>
<evidence type="ECO:0000256" key="1">
    <source>
        <dbReference type="ARBA" id="ARBA00008725"/>
    </source>
</evidence>
<feature type="domain" description="PBP" evidence="4">
    <location>
        <begin position="59"/>
        <end position="380"/>
    </location>
</feature>
<dbReference type="CDD" id="cd13565">
    <property type="entry name" value="PBP2_PstS"/>
    <property type="match status" value="1"/>
</dbReference>
<dbReference type="InterPro" id="IPR050962">
    <property type="entry name" value="Phosphate-bind_PstS"/>
</dbReference>
<dbReference type="Gene3D" id="3.40.190.10">
    <property type="entry name" value="Periplasmic binding protein-like II"/>
    <property type="match status" value="2"/>
</dbReference>
<keyword evidence="3" id="KW-0472">Membrane</keyword>